<dbReference type="EMBL" id="WVHK01000151">
    <property type="protein sequence ID" value="MXV21931.1"/>
    <property type="molecule type" value="Genomic_DNA"/>
</dbReference>
<evidence type="ECO:0000256" key="3">
    <source>
        <dbReference type="SAM" id="SignalP"/>
    </source>
</evidence>
<dbReference type="InterPro" id="IPR014784">
    <property type="entry name" value="Cu2_ascorb_mOase-like_C"/>
</dbReference>
<organism evidence="5 6">
    <name type="scientific">Deinococcus xianganensis</name>
    <dbReference type="NCBI Taxonomy" id="1507289"/>
    <lineage>
        <taxon>Bacteria</taxon>
        <taxon>Thermotogati</taxon>
        <taxon>Deinococcota</taxon>
        <taxon>Deinococci</taxon>
        <taxon>Deinococcales</taxon>
        <taxon>Deinococcaceae</taxon>
        <taxon>Deinococcus</taxon>
    </lineage>
</organism>
<dbReference type="SUPFAM" id="SSF49742">
    <property type="entry name" value="PHM/PNGase F"/>
    <property type="match status" value="3"/>
</dbReference>
<evidence type="ECO:0000313" key="6">
    <source>
        <dbReference type="Proteomes" id="UP000430519"/>
    </source>
</evidence>
<feature type="compositionally biased region" description="Polar residues" evidence="2">
    <location>
        <begin position="26"/>
        <end position="35"/>
    </location>
</feature>
<keyword evidence="6" id="KW-1185">Reference proteome</keyword>
<dbReference type="PANTHER" id="PTHR10157">
    <property type="entry name" value="DOPAMINE BETA HYDROXYLASE RELATED"/>
    <property type="match status" value="1"/>
</dbReference>
<feature type="region of interest" description="Disordered" evidence="2">
    <location>
        <begin position="26"/>
        <end position="74"/>
    </location>
</feature>
<dbReference type="GO" id="GO:0004500">
    <property type="term" value="F:dopamine beta-monooxygenase activity"/>
    <property type="evidence" value="ECO:0007669"/>
    <property type="project" value="InterPro"/>
</dbReference>
<keyword evidence="3" id="KW-0732">Signal</keyword>
<feature type="chain" id="PRO_5026202915" description="Copper type II ascorbate-dependent monooxygenase C-terminal domain-containing protein" evidence="3">
    <location>
        <begin position="23"/>
        <end position="503"/>
    </location>
</feature>
<dbReference type="AlphaFoldDB" id="A0A6I4YP95"/>
<dbReference type="Pfam" id="PF03712">
    <property type="entry name" value="Cu2_monoox_C"/>
    <property type="match status" value="1"/>
</dbReference>
<dbReference type="Gene3D" id="2.60.120.310">
    <property type="entry name" value="Copper type II, ascorbate-dependent monooxygenase, N-terminal domain"/>
    <property type="match status" value="2"/>
</dbReference>
<evidence type="ECO:0000259" key="4">
    <source>
        <dbReference type="Pfam" id="PF03712"/>
    </source>
</evidence>
<dbReference type="RefSeq" id="WP_237427718.1">
    <property type="nucleotide sequence ID" value="NZ_WVHK01000151.1"/>
</dbReference>
<dbReference type="Proteomes" id="UP000430519">
    <property type="component" value="Unassembled WGS sequence"/>
</dbReference>
<dbReference type="InterPro" id="IPR036939">
    <property type="entry name" value="Cu2_ascorb_mOase_N_sf"/>
</dbReference>
<comment type="caution">
    <text evidence="5">The sequence shown here is derived from an EMBL/GenBank/DDBJ whole genome shotgun (WGS) entry which is preliminary data.</text>
</comment>
<evidence type="ECO:0000313" key="5">
    <source>
        <dbReference type="EMBL" id="MXV21931.1"/>
    </source>
</evidence>
<gene>
    <name evidence="5" type="ORF">GLX28_20120</name>
</gene>
<reference evidence="5 6" key="1">
    <citation type="submission" date="2019-11" db="EMBL/GenBank/DDBJ databases">
        <title>Genome sequence of Deinococcus xianganensis Y35, AI-2 producing algicidal bacterium, isolated from lake water.</title>
        <authorList>
            <person name="Li Y."/>
        </authorList>
    </citation>
    <scope>NUCLEOTIDE SEQUENCE [LARGE SCALE GENOMIC DNA]</scope>
    <source>
        <strain evidence="5 6">Y35</strain>
    </source>
</reference>
<evidence type="ECO:0000256" key="2">
    <source>
        <dbReference type="SAM" id="MobiDB-lite"/>
    </source>
</evidence>
<dbReference type="PANTHER" id="PTHR10157:SF23">
    <property type="entry name" value="MOXD1 HOMOLOG 1"/>
    <property type="match status" value="1"/>
</dbReference>
<protein>
    <recommendedName>
        <fullName evidence="4">Copper type II ascorbate-dependent monooxygenase C-terminal domain-containing protein</fullName>
    </recommendedName>
</protein>
<feature type="domain" description="Copper type II ascorbate-dependent monooxygenase C-terminal" evidence="4">
    <location>
        <begin position="393"/>
        <end position="492"/>
    </location>
</feature>
<dbReference type="InterPro" id="IPR000945">
    <property type="entry name" value="DBH-like"/>
</dbReference>
<feature type="signal peptide" evidence="3">
    <location>
        <begin position="1"/>
        <end position="22"/>
    </location>
</feature>
<evidence type="ECO:0000256" key="1">
    <source>
        <dbReference type="ARBA" id="ARBA00023157"/>
    </source>
</evidence>
<keyword evidence="1" id="KW-1015">Disulfide bond</keyword>
<dbReference type="InterPro" id="IPR008977">
    <property type="entry name" value="PHM/PNGase_F_dom_sf"/>
</dbReference>
<dbReference type="GO" id="GO:0005507">
    <property type="term" value="F:copper ion binding"/>
    <property type="evidence" value="ECO:0007669"/>
    <property type="project" value="InterPro"/>
</dbReference>
<dbReference type="InterPro" id="IPR024548">
    <property type="entry name" value="Cu2_monoox_C"/>
</dbReference>
<proteinExistence type="predicted"/>
<dbReference type="Gene3D" id="2.60.120.230">
    <property type="match status" value="1"/>
</dbReference>
<sequence length="503" mass="53205">MNRMLLLSAALCVSIGAGLVLAQNAPAQTPPAHSTHTQHDHGGSSQAATERPHPASQLGQQSPRVRETAPPLRVDLELTMRQPYVPSEKLSDDYRCFVLDPGLTEDRFFTGFEVKPGNPEVVHHVILNAVPPEAISQIRELDGQDGQDGWSCFGGTGLQAGPGGGIGGMGSPGGGLKLGSGAASFGALMKLQERGVNVNALIKALQEHRGNVPAALAAYQQAGGDLTALLSALQAEGLLGAGGLGDGAHAGSGDAMTVITSGLGDVFGVGSWVPGSVPTHFPEGTGRLLKKGTLLVMQVHYNTLAGREPDRTSVQLQLAPAGSQLQPLTGMSLVAPVEIPCPEGATGELCNRDALIRKNTAEDGPRAAMTPAALLALCQKKPEDYAKQNPKQVVSTCDMRVREDALAVGVNFHMHTLGTSGLLELNPGTNREQVLLEIPNWDFHWQGSYFYREPITLKKGDTVRITCTWDTTLNPEPRYIVWGEGTRDEMCLGGLTLMPAPRE</sequence>
<name>A0A6I4YP95_9DEIO</name>
<accession>A0A6I4YP95</accession>